<sequence>MSNEGRFTSSAEKASREAAAGLATPLRSVSEAPCDCSESDPRGSGFQIERRTELIVRQLQMRDRLVGGTTRAVRLDSSGARKVRSLNCRGPWEPGGNVTACAARLQDDDSRAPLLVLVLMASFHWSALDTEKERWCMPSLLPPNSDAPVCRDELLLENINLRVPEGREQNRSKKGRESEGTMLRSSD</sequence>
<evidence type="ECO:0000256" key="1">
    <source>
        <dbReference type="SAM" id="MobiDB-lite"/>
    </source>
</evidence>
<dbReference type="EMBL" id="SRLO01000457">
    <property type="protein sequence ID" value="TNN55376.1"/>
    <property type="molecule type" value="Genomic_DNA"/>
</dbReference>
<evidence type="ECO:0000313" key="2">
    <source>
        <dbReference type="EMBL" id="TNN55376.1"/>
    </source>
</evidence>
<organism evidence="2 3">
    <name type="scientific">Liparis tanakae</name>
    <name type="common">Tanaka's snailfish</name>
    <dbReference type="NCBI Taxonomy" id="230148"/>
    <lineage>
        <taxon>Eukaryota</taxon>
        <taxon>Metazoa</taxon>
        <taxon>Chordata</taxon>
        <taxon>Craniata</taxon>
        <taxon>Vertebrata</taxon>
        <taxon>Euteleostomi</taxon>
        <taxon>Actinopterygii</taxon>
        <taxon>Neopterygii</taxon>
        <taxon>Teleostei</taxon>
        <taxon>Neoteleostei</taxon>
        <taxon>Acanthomorphata</taxon>
        <taxon>Eupercaria</taxon>
        <taxon>Perciformes</taxon>
        <taxon>Cottioidei</taxon>
        <taxon>Cottales</taxon>
        <taxon>Liparidae</taxon>
        <taxon>Liparis</taxon>
    </lineage>
</organism>
<dbReference type="AlphaFoldDB" id="A0A4Z2GPH9"/>
<dbReference type="Proteomes" id="UP000314294">
    <property type="component" value="Unassembled WGS sequence"/>
</dbReference>
<protein>
    <submittedName>
        <fullName evidence="2">Uncharacterized protein</fullName>
    </submittedName>
</protein>
<feature type="compositionally biased region" description="Basic and acidic residues" evidence="1">
    <location>
        <begin position="165"/>
        <end position="179"/>
    </location>
</feature>
<proteinExistence type="predicted"/>
<feature type="region of interest" description="Disordered" evidence="1">
    <location>
        <begin position="165"/>
        <end position="187"/>
    </location>
</feature>
<keyword evidence="3" id="KW-1185">Reference proteome</keyword>
<name>A0A4Z2GPH9_9TELE</name>
<gene>
    <name evidence="2" type="ORF">EYF80_034388</name>
</gene>
<reference evidence="2 3" key="1">
    <citation type="submission" date="2019-03" db="EMBL/GenBank/DDBJ databases">
        <title>First draft genome of Liparis tanakae, snailfish: a comprehensive survey of snailfish specific genes.</title>
        <authorList>
            <person name="Kim W."/>
            <person name="Song I."/>
            <person name="Jeong J.-H."/>
            <person name="Kim D."/>
            <person name="Kim S."/>
            <person name="Ryu S."/>
            <person name="Song J.Y."/>
            <person name="Lee S.K."/>
        </authorList>
    </citation>
    <scope>NUCLEOTIDE SEQUENCE [LARGE SCALE GENOMIC DNA]</scope>
    <source>
        <tissue evidence="2">Muscle</tissue>
    </source>
</reference>
<feature type="region of interest" description="Disordered" evidence="1">
    <location>
        <begin position="1"/>
        <end position="44"/>
    </location>
</feature>
<feature type="compositionally biased region" description="Low complexity" evidence="1">
    <location>
        <begin position="9"/>
        <end position="23"/>
    </location>
</feature>
<comment type="caution">
    <text evidence="2">The sequence shown here is derived from an EMBL/GenBank/DDBJ whole genome shotgun (WGS) entry which is preliminary data.</text>
</comment>
<accession>A0A4Z2GPH9</accession>
<evidence type="ECO:0000313" key="3">
    <source>
        <dbReference type="Proteomes" id="UP000314294"/>
    </source>
</evidence>